<dbReference type="EMBL" id="VSRR010000146">
    <property type="protein sequence ID" value="MPC11125.1"/>
    <property type="molecule type" value="Genomic_DNA"/>
</dbReference>
<gene>
    <name evidence="1" type="ORF">E2C01_003782</name>
</gene>
<dbReference type="Proteomes" id="UP000324222">
    <property type="component" value="Unassembled WGS sequence"/>
</dbReference>
<name>A0A5B7CPJ7_PORTR</name>
<comment type="caution">
    <text evidence="1">The sequence shown here is derived from an EMBL/GenBank/DDBJ whole genome shotgun (WGS) entry which is preliminary data.</text>
</comment>
<organism evidence="1 2">
    <name type="scientific">Portunus trituberculatus</name>
    <name type="common">Swimming crab</name>
    <name type="synonym">Neptunus trituberculatus</name>
    <dbReference type="NCBI Taxonomy" id="210409"/>
    <lineage>
        <taxon>Eukaryota</taxon>
        <taxon>Metazoa</taxon>
        <taxon>Ecdysozoa</taxon>
        <taxon>Arthropoda</taxon>
        <taxon>Crustacea</taxon>
        <taxon>Multicrustacea</taxon>
        <taxon>Malacostraca</taxon>
        <taxon>Eumalacostraca</taxon>
        <taxon>Eucarida</taxon>
        <taxon>Decapoda</taxon>
        <taxon>Pleocyemata</taxon>
        <taxon>Brachyura</taxon>
        <taxon>Eubrachyura</taxon>
        <taxon>Portunoidea</taxon>
        <taxon>Portunidae</taxon>
        <taxon>Portuninae</taxon>
        <taxon>Portunus</taxon>
    </lineage>
</organism>
<evidence type="ECO:0000313" key="1">
    <source>
        <dbReference type="EMBL" id="MPC11125.1"/>
    </source>
</evidence>
<accession>A0A5B7CPJ7</accession>
<sequence length="98" mass="10363">MNQNQGSKLSEPFLGSSLAQCKEGRNEACRQGDYGCNTCYFTTEHQEENGLEPSGMKAATMRAQITSSAPNTNGGPGTRFGLLTTCGVDPLPTAEPFG</sequence>
<proteinExistence type="predicted"/>
<keyword evidence="2" id="KW-1185">Reference proteome</keyword>
<dbReference type="AlphaFoldDB" id="A0A5B7CPJ7"/>
<evidence type="ECO:0000313" key="2">
    <source>
        <dbReference type="Proteomes" id="UP000324222"/>
    </source>
</evidence>
<reference evidence="1 2" key="1">
    <citation type="submission" date="2019-05" db="EMBL/GenBank/DDBJ databases">
        <title>Another draft genome of Portunus trituberculatus and its Hox gene families provides insights of decapod evolution.</title>
        <authorList>
            <person name="Jeong J.-H."/>
            <person name="Song I."/>
            <person name="Kim S."/>
            <person name="Choi T."/>
            <person name="Kim D."/>
            <person name="Ryu S."/>
            <person name="Kim W."/>
        </authorList>
    </citation>
    <scope>NUCLEOTIDE SEQUENCE [LARGE SCALE GENOMIC DNA]</scope>
    <source>
        <tissue evidence="1">Muscle</tissue>
    </source>
</reference>
<protein>
    <submittedName>
        <fullName evidence="1">Uncharacterized protein</fullName>
    </submittedName>
</protein>